<dbReference type="EC" id="3.4.24.-" evidence="11"/>
<feature type="domain" description="Peptidase M12A" evidence="12">
    <location>
        <begin position="83"/>
        <end position="278"/>
    </location>
</feature>
<dbReference type="SMART" id="SM00235">
    <property type="entry name" value="ZnMc"/>
    <property type="match status" value="1"/>
</dbReference>
<feature type="non-terminal residue" evidence="13">
    <location>
        <position position="1"/>
    </location>
</feature>
<keyword evidence="7" id="KW-0865">Zymogen</keyword>
<keyword evidence="1 10" id="KW-0645">Protease</keyword>
<dbReference type="GO" id="GO:0004222">
    <property type="term" value="F:metalloendopeptidase activity"/>
    <property type="evidence" value="ECO:0007669"/>
    <property type="project" value="UniProtKB-UniRule"/>
</dbReference>
<protein>
    <recommendedName>
        <fullName evidence="11">Metalloendopeptidase</fullName>
        <ecNumber evidence="11">3.4.24.-</ecNumber>
    </recommendedName>
</protein>
<evidence type="ECO:0000313" key="14">
    <source>
        <dbReference type="Proteomes" id="UP000596742"/>
    </source>
</evidence>
<name>A0A8B6E575_MYTGA</name>
<keyword evidence="8" id="KW-1015">Disulfide bond</keyword>
<evidence type="ECO:0000256" key="2">
    <source>
        <dbReference type="ARBA" id="ARBA00022723"/>
    </source>
</evidence>
<evidence type="ECO:0000256" key="9">
    <source>
        <dbReference type="ARBA" id="ARBA00023180"/>
    </source>
</evidence>
<dbReference type="InterPro" id="IPR006026">
    <property type="entry name" value="Peptidase_Metallo"/>
</dbReference>
<dbReference type="FunFam" id="3.40.390.10:FF:000015">
    <property type="entry name" value="Meprin A subunit"/>
    <property type="match status" value="1"/>
</dbReference>
<proteinExistence type="predicted"/>
<dbReference type="Gene3D" id="3.40.390.10">
    <property type="entry name" value="Collagenase (Catalytic Domain)"/>
    <property type="match status" value="1"/>
</dbReference>
<dbReference type="GO" id="GO:0006508">
    <property type="term" value="P:proteolysis"/>
    <property type="evidence" value="ECO:0007669"/>
    <property type="project" value="UniProtKB-KW"/>
</dbReference>
<evidence type="ECO:0000256" key="5">
    <source>
        <dbReference type="ARBA" id="ARBA00022833"/>
    </source>
</evidence>
<dbReference type="EMBL" id="UYJE01004527">
    <property type="protein sequence ID" value="VDI28798.1"/>
    <property type="molecule type" value="Genomic_DNA"/>
</dbReference>
<feature type="active site" evidence="10">
    <location>
        <position position="175"/>
    </location>
</feature>
<reference evidence="13" key="1">
    <citation type="submission" date="2018-11" db="EMBL/GenBank/DDBJ databases">
        <authorList>
            <person name="Alioto T."/>
            <person name="Alioto T."/>
        </authorList>
    </citation>
    <scope>NUCLEOTIDE SEQUENCE</scope>
</reference>
<dbReference type="PANTHER" id="PTHR10127">
    <property type="entry name" value="DISCOIDIN, CUB, EGF, LAMININ , AND ZINC METALLOPROTEASE DOMAIN CONTAINING"/>
    <property type="match status" value="1"/>
</dbReference>
<comment type="cofactor">
    <cofactor evidence="10 11">
        <name>Zn(2+)</name>
        <dbReference type="ChEBI" id="CHEBI:29105"/>
    </cofactor>
    <text evidence="10 11">Binds 1 zinc ion per subunit.</text>
</comment>
<evidence type="ECO:0000256" key="11">
    <source>
        <dbReference type="RuleBase" id="RU361183"/>
    </source>
</evidence>
<evidence type="ECO:0000256" key="1">
    <source>
        <dbReference type="ARBA" id="ARBA00022670"/>
    </source>
</evidence>
<dbReference type="CDD" id="cd04280">
    <property type="entry name" value="ZnMc_astacin_like"/>
    <property type="match status" value="1"/>
</dbReference>
<keyword evidence="2 10" id="KW-0479">Metal-binding</keyword>
<dbReference type="OrthoDB" id="6061307at2759"/>
<dbReference type="GO" id="GO:0008270">
    <property type="term" value="F:zinc ion binding"/>
    <property type="evidence" value="ECO:0007669"/>
    <property type="project" value="UniProtKB-UniRule"/>
</dbReference>
<dbReference type="InterPro" id="IPR024079">
    <property type="entry name" value="MetalloPept_cat_dom_sf"/>
</dbReference>
<dbReference type="InterPro" id="IPR034035">
    <property type="entry name" value="Astacin-like_dom"/>
</dbReference>
<comment type="caution">
    <text evidence="10">Lacks conserved residue(s) required for the propagation of feature annotation.</text>
</comment>
<evidence type="ECO:0000256" key="7">
    <source>
        <dbReference type="ARBA" id="ARBA00023145"/>
    </source>
</evidence>
<keyword evidence="3 11" id="KW-0732">Signal</keyword>
<gene>
    <name evidence="13" type="ORF">MGAL_10B004152</name>
</gene>
<evidence type="ECO:0000256" key="3">
    <source>
        <dbReference type="ARBA" id="ARBA00022729"/>
    </source>
</evidence>
<evidence type="ECO:0000256" key="8">
    <source>
        <dbReference type="ARBA" id="ARBA00023157"/>
    </source>
</evidence>
<dbReference type="Proteomes" id="UP000596742">
    <property type="component" value="Unassembled WGS sequence"/>
</dbReference>
<feature type="binding site" evidence="10">
    <location>
        <position position="178"/>
    </location>
    <ligand>
        <name>Zn(2+)</name>
        <dbReference type="ChEBI" id="CHEBI:29105"/>
        <note>catalytic</note>
    </ligand>
</feature>
<feature type="binding site" evidence="10">
    <location>
        <position position="174"/>
    </location>
    <ligand>
        <name>Zn(2+)</name>
        <dbReference type="ChEBI" id="CHEBI:29105"/>
        <note>catalytic</note>
    </ligand>
</feature>
<accession>A0A8B6E575</accession>
<feature type="signal peptide" evidence="11">
    <location>
        <begin position="1"/>
        <end position="22"/>
    </location>
</feature>
<evidence type="ECO:0000313" key="13">
    <source>
        <dbReference type="EMBL" id="VDI28798.1"/>
    </source>
</evidence>
<dbReference type="PANTHER" id="PTHR10127:SF780">
    <property type="entry name" value="METALLOENDOPEPTIDASE"/>
    <property type="match status" value="1"/>
</dbReference>
<feature type="chain" id="PRO_5033094589" description="Metalloendopeptidase" evidence="11">
    <location>
        <begin position="23"/>
        <end position="291"/>
    </location>
</feature>
<evidence type="ECO:0000256" key="10">
    <source>
        <dbReference type="PROSITE-ProRule" id="PRU01211"/>
    </source>
</evidence>
<keyword evidence="4 10" id="KW-0378">Hydrolase</keyword>
<sequence>MHVECACALILTLVNSLFVVYGQDINDLIESAANSSDEFNFFYDASGENTVIKYELDILAYIDKWSEEQDMMAAGGNSIKKRNALRNTNRRWTSNTIPYEINGYFSSNDRRQITAAMNDYNTYTCLKFRPATYNDRNKIRIQNGGGCSSFVGMQGGAQTVSLASGCRIKRIIIHELGHAAGFHHEQTRPDRDQYISLRLNNVPPSVRYNFQKYTWSLINAYDVPYDYYSVMHYGRKAFSHNGYDTIIPKDSKFLNVIGKSPGFSFSDVKLLNIMYKCGASCGNKKCPGNGF</sequence>
<dbReference type="AlphaFoldDB" id="A0A8B6E575"/>
<dbReference type="InterPro" id="IPR001506">
    <property type="entry name" value="Peptidase_M12A"/>
</dbReference>
<feature type="binding site" evidence="10">
    <location>
        <position position="184"/>
    </location>
    <ligand>
        <name>Zn(2+)</name>
        <dbReference type="ChEBI" id="CHEBI:29105"/>
        <note>catalytic</note>
    </ligand>
</feature>
<evidence type="ECO:0000259" key="12">
    <source>
        <dbReference type="PROSITE" id="PS51864"/>
    </source>
</evidence>
<dbReference type="PRINTS" id="PR00480">
    <property type="entry name" value="ASTACIN"/>
</dbReference>
<dbReference type="SUPFAM" id="SSF55486">
    <property type="entry name" value="Metalloproteases ('zincins'), catalytic domain"/>
    <property type="match status" value="1"/>
</dbReference>
<keyword evidence="9" id="KW-0325">Glycoprotein</keyword>
<evidence type="ECO:0000256" key="6">
    <source>
        <dbReference type="ARBA" id="ARBA00023049"/>
    </source>
</evidence>
<keyword evidence="6 10" id="KW-0482">Metalloprotease</keyword>
<dbReference type="PROSITE" id="PS51864">
    <property type="entry name" value="ASTACIN"/>
    <property type="match status" value="1"/>
</dbReference>
<keyword evidence="14" id="KW-1185">Reference proteome</keyword>
<organism evidence="13 14">
    <name type="scientific">Mytilus galloprovincialis</name>
    <name type="common">Mediterranean mussel</name>
    <dbReference type="NCBI Taxonomy" id="29158"/>
    <lineage>
        <taxon>Eukaryota</taxon>
        <taxon>Metazoa</taxon>
        <taxon>Spiralia</taxon>
        <taxon>Lophotrochozoa</taxon>
        <taxon>Mollusca</taxon>
        <taxon>Bivalvia</taxon>
        <taxon>Autobranchia</taxon>
        <taxon>Pteriomorphia</taxon>
        <taxon>Mytilida</taxon>
        <taxon>Mytiloidea</taxon>
        <taxon>Mytilidae</taxon>
        <taxon>Mytilinae</taxon>
        <taxon>Mytilus</taxon>
    </lineage>
</organism>
<comment type="caution">
    <text evidence="13">The sequence shown here is derived from an EMBL/GenBank/DDBJ whole genome shotgun (WGS) entry which is preliminary data.</text>
</comment>
<keyword evidence="5 10" id="KW-0862">Zinc</keyword>
<evidence type="ECO:0000256" key="4">
    <source>
        <dbReference type="ARBA" id="ARBA00022801"/>
    </source>
</evidence>
<dbReference type="Pfam" id="PF01400">
    <property type="entry name" value="Astacin"/>
    <property type="match status" value="1"/>
</dbReference>